<reference evidence="3" key="1">
    <citation type="journal article" date="2019" name="Int. J. Syst. Evol. Microbiol.">
        <title>The Global Catalogue of Microorganisms (GCM) 10K type strain sequencing project: providing services to taxonomists for standard genome sequencing and annotation.</title>
        <authorList>
            <consortium name="The Broad Institute Genomics Platform"/>
            <consortium name="The Broad Institute Genome Sequencing Center for Infectious Disease"/>
            <person name="Wu L."/>
            <person name="Ma J."/>
        </authorList>
    </citation>
    <scope>NUCLEOTIDE SEQUENCE [LARGE SCALE GENOMIC DNA]</scope>
    <source>
        <strain evidence="3">JCM 4586</strain>
    </source>
</reference>
<organism evidence="2 3">
    <name type="scientific">Streptomyces hiroshimensis</name>
    <dbReference type="NCBI Taxonomy" id="66424"/>
    <lineage>
        <taxon>Bacteria</taxon>
        <taxon>Bacillati</taxon>
        <taxon>Actinomycetota</taxon>
        <taxon>Actinomycetes</taxon>
        <taxon>Kitasatosporales</taxon>
        <taxon>Streptomycetaceae</taxon>
        <taxon>Streptomyces</taxon>
    </lineage>
</organism>
<dbReference type="EMBL" id="BMUT01000002">
    <property type="protein sequence ID" value="GGX68683.1"/>
    <property type="molecule type" value="Genomic_DNA"/>
</dbReference>
<proteinExistence type="predicted"/>
<protein>
    <submittedName>
        <fullName evidence="2">Uncharacterized protein</fullName>
    </submittedName>
</protein>
<keyword evidence="3" id="KW-1185">Reference proteome</keyword>
<evidence type="ECO:0000313" key="3">
    <source>
        <dbReference type="Proteomes" id="UP000659223"/>
    </source>
</evidence>
<evidence type="ECO:0000256" key="1">
    <source>
        <dbReference type="SAM" id="MobiDB-lite"/>
    </source>
</evidence>
<accession>A0ABQ2Y609</accession>
<name>A0ABQ2Y609_9ACTN</name>
<sequence length="90" mass="10565">MFEHIRRAVTWTRKPSAPTPPKERPETEMTPPPPRPPHRPSWHQNLIHAEETSLVRLYLLTDGEHARLRLQPRWQPLQAAGHWQMAEAGR</sequence>
<comment type="caution">
    <text evidence="2">The sequence shown here is derived from an EMBL/GenBank/DDBJ whole genome shotgun (WGS) entry which is preliminary data.</text>
</comment>
<dbReference type="Proteomes" id="UP000659223">
    <property type="component" value="Unassembled WGS sequence"/>
</dbReference>
<gene>
    <name evidence="2" type="ORF">GCM10010324_11860</name>
</gene>
<evidence type="ECO:0000313" key="2">
    <source>
        <dbReference type="EMBL" id="GGX68683.1"/>
    </source>
</evidence>
<feature type="region of interest" description="Disordered" evidence="1">
    <location>
        <begin position="1"/>
        <end position="44"/>
    </location>
</feature>